<dbReference type="EMBL" id="QTBD01000032">
    <property type="protein sequence ID" value="REQ56627.1"/>
    <property type="molecule type" value="Genomic_DNA"/>
</dbReference>
<name>A0AB73YA94_MYCTX</name>
<dbReference type="Proteomes" id="UP000256381">
    <property type="component" value="Unassembled WGS sequence"/>
</dbReference>
<proteinExistence type="predicted"/>
<protein>
    <submittedName>
        <fullName evidence="1">Uncharacterized protein</fullName>
    </submittedName>
</protein>
<organism evidence="1 2">
    <name type="scientific">Mycobacterium tuberculosis</name>
    <dbReference type="NCBI Taxonomy" id="1773"/>
    <lineage>
        <taxon>Bacteria</taxon>
        <taxon>Bacillati</taxon>
        <taxon>Actinomycetota</taxon>
        <taxon>Actinomycetes</taxon>
        <taxon>Mycobacteriales</taxon>
        <taxon>Mycobacteriaceae</taxon>
        <taxon>Mycobacterium</taxon>
        <taxon>Mycobacterium tuberculosis complex</taxon>
    </lineage>
</organism>
<comment type="caution">
    <text evidence="1">The sequence shown here is derived from an EMBL/GenBank/DDBJ whole genome shotgun (WGS) entry which is preliminary data.</text>
</comment>
<sequence length="63" mass="6568">MRIATSGLQLADALIGNVCACLGAAGSHQVEHFAAELLGVTLRHGHGSFDGRRDQKSSKPTPL</sequence>
<evidence type="ECO:0000313" key="1">
    <source>
        <dbReference type="EMBL" id="REQ56627.1"/>
    </source>
</evidence>
<gene>
    <name evidence="1" type="ORF">DSJ38_02080</name>
</gene>
<dbReference type="AlphaFoldDB" id="A0AB73YA94"/>
<accession>A0AB73YA94</accession>
<reference evidence="1 2" key="1">
    <citation type="journal article" date="2017" name="N. Engl. J. Med.">
        <title>Transmission of Extensively Drug-Resistant Tuberculosis in South Africa.</title>
        <authorList>
            <person name="Shah N.S."/>
            <person name="Auld S.C."/>
            <person name="Brust J.C."/>
            <person name="Mathema B."/>
            <person name="Ismail N."/>
            <person name="Moodley P."/>
            <person name="Mlisana K."/>
            <person name="Allana S."/>
            <person name="Campbell A."/>
            <person name="Mthiyane T."/>
            <person name="Morris N."/>
            <person name="Mpangase P."/>
            <person name="van der Meulen H."/>
            <person name="Omar S.V."/>
            <person name="Brown T.S."/>
            <person name="Narechania A."/>
            <person name="Shaskina E."/>
            <person name="Kapwata T."/>
            <person name="Kreiswirth B."/>
            <person name="Gandhi N.R."/>
        </authorList>
    </citation>
    <scope>NUCLEOTIDE SEQUENCE [LARGE SCALE GENOMIC DNA]</scope>
    <source>
        <strain evidence="1 2">32301_S10</strain>
    </source>
</reference>
<evidence type="ECO:0000313" key="2">
    <source>
        <dbReference type="Proteomes" id="UP000256381"/>
    </source>
</evidence>